<organism evidence="8 9">
    <name type="scientific">Cellulomonas fengjieae</name>
    <dbReference type="NCBI Taxonomy" id="2819978"/>
    <lineage>
        <taxon>Bacteria</taxon>
        <taxon>Bacillati</taxon>
        <taxon>Actinomycetota</taxon>
        <taxon>Actinomycetes</taxon>
        <taxon>Micrococcales</taxon>
        <taxon>Cellulomonadaceae</taxon>
        <taxon>Cellulomonas</taxon>
    </lineage>
</organism>
<dbReference type="PANTHER" id="PTHR43133">
    <property type="entry name" value="RNA POLYMERASE ECF-TYPE SIGMA FACTO"/>
    <property type="match status" value="1"/>
</dbReference>
<dbReference type="Gene3D" id="1.10.10.10">
    <property type="entry name" value="Winged helix-like DNA-binding domain superfamily/Winged helix DNA-binding domain"/>
    <property type="match status" value="1"/>
</dbReference>
<reference evidence="8 9" key="1">
    <citation type="submission" date="2021-03" db="EMBL/GenBank/DDBJ databases">
        <title>novel species in genus Cellulomonas.</title>
        <authorList>
            <person name="Zhang G."/>
        </authorList>
    </citation>
    <scope>NUCLEOTIDE SEQUENCE [LARGE SCALE GENOMIC DNA]</scope>
    <source>
        <strain evidence="9">zg-ZUI188</strain>
    </source>
</reference>
<evidence type="ECO:0000256" key="2">
    <source>
        <dbReference type="ARBA" id="ARBA00023015"/>
    </source>
</evidence>
<evidence type="ECO:0000313" key="9">
    <source>
        <dbReference type="Proteomes" id="UP000678317"/>
    </source>
</evidence>
<protein>
    <submittedName>
        <fullName evidence="8">SigE family RNA polymerase sigma factor</fullName>
    </submittedName>
</protein>
<gene>
    <name evidence="8" type="ORF">J4035_15080</name>
</gene>
<dbReference type="NCBIfam" id="TIGR02983">
    <property type="entry name" value="SigE-fam_strep"/>
    <property type="match status" value="1"/>
</dbReference>
<keyword evidence="4" id="KW-0238">DNA-binding</keyword>
<evidence type="ECO:0000256" key="5">
    <source>
        <dbReference type="ARBA" id="ARBA00023163"/>
    </source>
</evidence>
<dbReference type="Proteomes" id="UP000678317">
    <property type="component" value="Unassembled WGS sequence"/>
</dbReference>
<dbReference type="Pfam" id="PF04542">
    <property type="entry name" value="Sigma70_r2"/>
    <property type="match status" value="1"/>
</dbReference>
<dbReference type="InterPro" id="IPR036388">
    <property type="entry name" value="WH-like_DNA-bd_sf"/>
</dbReference>
<dbReference type="SUPFAM" id="SSF88659">
    <property type="entry name" value="Sigma3 and sigma4 domains of RNA polymerase sigma factors"/>
    <property type="match status" value="1"/>
</dbReference>
<dbReference type="Pfam" id="PF08281">
    <property type="entry name" value="Sigma70_r4_2"/>
    <property type="match status" value="1"/>
</dbReference>
<feature type="domain" description="RNA polymerase sigma factor 70 region 4 type 2" evidence="7">
    <location>
        <begin position="133"/>
        <end position="184"/>
    </location>
</feature>
<dbReference type="SUPFAM" id="SSF88946">
    <property type="entry name" value="Sigma2 domain of RNA polymerase sigma factors"/>
    <property type="match status" value="1"/>
</dbReference>
<name>A0ABS3SKF1_9CELL</name>
<keyword evidence="2" id="KW-0805">Transcription regulation</keyword>
<dbReference type="InterPro" id="IPR007627">
    <property type="entry name" value="RNA_pol_sigma70_r2"/>
</dbReference>
<keyword evidence="9" id="KW-1185">Reference proteome</keyword>
<dbReference type="InterPro" id="IPR013325">
    <property type="entry name" value="RNA_pol_sigma_r2"/>
</dbReference>
<feature type="domain" description="RNA polymerase sigma-70 region 2" evidence="6">
    <location>
        <begin position="45"/>
        <end position="107"/>
    </location>
</feature>
<evidence type="ECO:0000256" key="1">
    <source>
        <dbReference type="ARBA" id="ARBA00010641"/>
    </source>
</evidence>
<evidence type="ECO:0000259" key="6">
    <source>
        <dbReference type="Pfam" id="PF04542"/>
    </source>
</evidence>
<comment type="caution">
    <text evidence="8">The sequence shown here is derived from an EMBL/GenBank/DDBJ whole genome shotgun (WGS) entry which is preliminary data.</text>
</comment>
<dbReference type="InterPro" id="IPR013249">
    <property type="entry name" value="RNA_pol_sigma70_r4_t2"/>
</dbReference>
<sequence>MTSVAEGASVVPDDPTSRTDGIAVTVESAVTRTRAEEFSAFMLESQPVLWRMAWLLTGDVHRCEDLVQQALVRTYVAWPRARATDPLAYARRTLTNLRIDTWRRHRREVLVAPEHLLPGLEVSSAQRHAERDVLVRALMQLSPRRRRVVVLRYLMDLSEREVADDLDISVGTVKSTASRGLDQLRTLLATTDQPATSSREHS</sequence>
<evidence type="ECO:0000256" key="4">
    <source>
        <dbReference type="ARBA" id="ARBA00023125"/>
    </source>
</evidence>
<evidence type="ECO:0000259" key="7">
    <source>
        <dbReference type="Pfam" id="PF08281"/>
    </source>
</evidence>
<dbReference type="InterPro" id="IPR013324">
    <property type="entry name" value="RNA_pol_sigma_r3/r4-like"/>
</dbReference>
<dbReference type="InterPro" id="IPR014284">
    <property type="entry name" value="RNA_pol_sigma-70_dom"/>
</dbReference>
<dbReference type="PANTHER" id="PTHR43133:SF50">
    <property type="entry name" value="ECF RNA POLYMERASE SIGMA FACTOR SIGM"/>
    <property type="match status" value="1"/>
</dbReference>
<keyword evidence="3" id="KW-0731">Sigma factor</keyword>
<comment type="similarity">
    <text evidence="1">Belongs to the sigma-70 factor family. ECF subfamily.</text>
</comment>
<proteinExistence type="inferred from homology"/>
<dbReference type="EMBL" id="JAGFBM010000009">
    <property type="protein sequence ID" value="MBO3085964.1"/>
    <property type="molecule type" value="Genomic_DNA"/>
</dbReference>
<dbReference type="NCBIfam" id="TIGR02937">
    <property type="entry name" value="sigma70-ECF"/>
    <property type="match status" value="1"/>
</dbReference>
<dbReference type="InterPro" id="IPR039425">
    <property type="entry name" value="RNA_pol_sigma-70-like"/>
</dbReference>
<evidence type="ECO:0000256" key="3">
    <source>
        <dbReference type="ARBA" id="ARBA00023082"/>
    </source>
</evidence>
<keyword evidence="5" id="KW-0804">Transcription</keyword>
<dbReference type="Gene3D" id="1.10.1740.10">
    <property type="match status" value="1"/>
</dbReference>
<dbReference type="InterPro" id="IPR014325">
    <property type="entry name" value="RNA_pol_sigma-E_actinobac"/>
</dbReference>
<accession>A0ABS3SKF1</accession>
<evidence type="ECO:0000313" key="8">
    <source>
        <dbReference type="EMBL" id="MBO3085964.1"/>
    </source>
</evidence>